<dbReference type="AlphaFoldDB" id="X1TQP1"/>
<organism evidence="1">
    <name type="scientific">marine sediment metagenome</name>
    <dbReference type="NCBI Taxonomy" id="412755"/>
    <lineage>
        <taxon>unclassified sequences</taxon>
        <taxon>metagenomes</taxon>
        <taxon>ecological metagenomes</taxon>
    </lineage>
</organism>
<reference evidence="1" key="1">
    <citation type="journal article" date="2014" name="Front. Microbiol.">
        <title>High frequency of phylogenetically diverse reductive dehalogenase-homologous genes in deep subseafloor sedimentary metagenomes.</title>
        <authorList>
            <person name="Kawai M."/>
            <person name="Futagami T."/>
            <person name="Toyoda A."/>
            <person name="Takaki Y."/>
            <person name="Nishi S."/>
            <person name="Hori S."/>
            <person name="Arai W."/>
            <person name="Tsubouchi T."/>
            <person name="Morono Y."/>
            <person name="Uchiyama I."/>
            <person name="Ito T."/>
            <person name="Fujiyama A."/>
            <person name="Inagaki F."/>
            <person name="Takami H."/>
        </authorList>
    </citation>
    <scope>NUCLEOTIDE SEQUENCE</scope>
    <source>
        <strain evidence="1">Expedition CK06-06</strain>
    </source>
</reference>
<name>X1TQP1_9ZZZZ</name>
<evidence type="ECO:0000313" key="1">
    <source>
        <dbReference type="EMBL" id="GAI82359.1"/>
    </source>
</evidence>
<sequence length="102" mass="11938">LVRHFQAKDVAYGKDGRVVIAERRLDLESSRMFNVWRYYEQRGDDLEHLSTFEINHRVYSLHELKKQIEDSGWSFHSSYGDYSLQPLTTDTNGMIVIGKKSA</sequence>
<dbReference type="EMBL" id="BARW01005704">
    <property type="protein sequence ID" value="GAI82359.1"/>
    <property type="molecule type" value="Genomic_DNA"/>
</dbReference>
<accession>X1TQP1</accession>
<gene>
    <name evidence="1" type="ORF">S12H4_12195</name>
</gene>
<feature type="non-terminal residue" evidence="1">
    <location>
        <position position="1"/>
    </location>
</feature>
<comment type="caution">
    <text evidence="1">The sequence shown here is derived from an EMBL/GenBank/DDBJ whole genome shotgun (WGS) entry which is preliminary data.</text>
</comment>
<proteinExistence type="predicted"/>
<protein>
    <submittedName>
        <fullName evidence="1">Uncharacterized protein</fullName>
    </submittedName>
</protein>